<dbReference type="InterPro" id="IPR008201">
    <property type="entry name" value="HepT-like"/>
</dbReference>
<dbReference type="GO" id="GO:0016787">
    <property type="term" value="F:hydrolase activity"/>
    <property type="evidence" value="ECO:0007669"/>
    <property type="project" value="UniProtKB-KW"/>
</dbReference>
<name>X1E7H9_9ZZZZ</name>
<reference evidence="5" key="1">
    <citation type="journal article" date="2014" name="Front. Microbiol.">
        <title>High frequency of phylogenetically diverse reductive dehalogenase-homologous genes in deep subseafloor sedimentary metagenomes.</title>
        <authorList>
            <person name="Kawai M."/>
            <person name="Futagami T."/>
            <person name="Toyoda A."/>
            <person name="Takaki Y."/>
            <person name="Nishi S."/>
            <person name="Hori S."/>
            <person name="Arai W."/>
            <person name="Tsubouchi T."/>
            <person name="Morono Y."/>
            <person name="Uchiyama I."/>
            <person name="Ito T."/>
            <person name="Fujiyama A."/>
            <person name="Inagaki F."/>
            <person name="Takami H."/>
        </authorList>
    </citation>
    <scope>NUCLEOTIDE SEQUENCE</scope>
    <source>
        <strain evidence="5">Expedition CK06-06</strain>
    </source>
</reference>
<evidence type="ECO:0000256" key="3">
    <source>
        <dbReference type="ARBA" id="ARBA00022801"/>
    </source>
</evidence>
<evidence type="ECO:0000256" key="4">
    <source>
        <dbReference type="ARBA" id="ARBA00024207"/>
    </source>
</evidence>
<evidence type="ECO:0000256" key="2">
    <source>
        <dbReference type="ARBA" id="ARBA00022722"/>
    </source>
</evidence>
<evidence type="ECO:0000313" key="5">
    <source>
        <dbReference type="EMBL" id="GAH29231.1"/>
    </source>
</evidence>
<organism evidence="5">
    <name type="scientific">marine sediment metagenome</name>
    <dbReference type="NCBI Taxonomy" id="412755"/>
    <lineage>
        <taxon>unclassified sequences</taxon>
        <taxon>metagenomes</taxon>
        <taxon>ecological metagenomes</taxon>
    </lineage>
</organism>
<sequence>ANGLRNRIVHDYNGLDNEIAFNRVIDLLKYLKKFMEEVKEWLKKNC</sequence>
<dbReference type="AlphaFoldDB" id="X1E7H9"/>
<comment type="similarity">
    <text evidence="4">Belongs to the HepT RNase toxin family.</text>
</comment>
<evidence type="ECO:0008006" key="6">
    <source>
        <dbReference type="Google" id="ProtNLM"/>
    </source>
</evidence>
<evidence type="ECO:0000256" key="1">
    <source>
        <dbReference type="ARBA" id="ARBA00022649"/>
    </source>
</evidence>
<feature type="non-terminal residue" evidence="5">
    <location>
        <position position="1"/>
    </location>
</feature>
<keyword evidence="1" id="KW-1277">Toxin-antitoxin system</keyword>
<dbReference type="Pfam" id="PF01934">
    <property type="entry name" value="HepT-like"/>
    <property type="match status" value="1"/>
</dbReference>
<dbReference type="GO" id="GO:0110001">
    <property type="term" value="C:toxin-antitoxin complex"/>
    <property type="evidence" value="ECO:0007669"/>
    <property type="project" value="InterPro"/>
</dbReference>
<protein>
    <recommendedName>
        <fullName evidence="6">DUF86 domain-containing protein</fullName>
    </recommendedName>
</protein>
<dbReference type="EMBL" id="BART01040437">
    <property type="protein sequence ID" value="GAH29231.1"/>
    <property type="molecule type" value="Genomic_DNA"/>
</dbReference>
<keyword evidence="3" id="KW-0378">Hydrolase</keyword>
<proteinExistence type="inferred from homology"/>
<keyword evidence="2" id="KW-0540">Nuclease</keyword>
<dbReference type="InterPro" id="IPR037038">
    <property type="entry name" value="HepT-like_sf"/>
</dbReference>
<dbReference type="Gene3D" id="1.20.120.580">
    <property type="entry name" value="bsu32300-like"/>
    <property type="match status" value="1"/>
</dbReference>
<dbReference type="GO" id="GO:0004540">
    <property type="term" value="F:RNA nuclease activity"/>
    <property type="evidence" value="ECO:0007669"/>
    <property type="project" value="InterPro"/>
</dbReference>
<gene>
    <name evidence="5" type="ORF">S01H4_65818</name>
</gene>
<accession>X1E7H9</accession>
<comment type="caution">
    <text evidence="5">The sequence shown here is derived from an EMBL/GenBank/DDBJ whole genome shotgun (WGS) entry which is preliminary data.</text>
</comment>